<feature type="domain" description="PEGA" evidence="4">
    <location>
        <begin position="410"/>
        <end position="446"/>
    </location>
</feature>
<dbReference type="SUPFAM" id="SSF56436">
    <property type="entry name" value="C-type lectin-like"/>
    <property type="match status" value="1"/>
</dbReference>
<keyword evidence="2" id="KW-0472">Membrane</keyword>
<dbReference type="EMBL" id="UOFL01000043">
    <property type="protein sequence ID" value="VAW73313.1"/>
    <property type="molecule type" value="Genomic_DNA"/>
</dbReference>
<feature type="region of interest" description="Disordered" evidence="1">
    <location>
        <begin position="1"/>
        <end position="50"/>
    </location>
</feature>
<feature type="domain" description="PEGA" evidence="4">
    <location>
        <begin position="317"/>
        <end position="377"/>
    </location>
</feature>
<dbReference type="Pfam" id="PF03781">
    <property type="entry name" value="FGE-sulfatase"/>
    <property type="match status" value="1"/>
</dbReference>
<evidence type="ECO:0008006" key="6">
    <source>
        <dbReference type="Google" id="ProtNLM"/>
    </source>
</evidence>
<evidence type="ECO:0000313" key="5">
    <source>
        <dbReference type="EMBL" id="VAW73313.1"/>
    </source>
</evidence>
<dbReference type="InterPro" id="IPR005532">
    <property type="entry name" value="SUMF_dom"/>
</dbReference>
<feature type="domain" description="PEGA" evidence="4">
    <location>
        <begin position="106"/>
        <end position="172"/>
    </location>
</feature>
<proteinExistence type="predicted"/>
<protein>
    <recommendedName>
        <fullName evidence="6">Serine/threonine kinase</fullName>
    </recommendedName>
</protein>
<evidence type="ECO:0000256" key="2">
    <source>
        <dbReference type="SAM" id="Phobius"/>
    </source>
</evidence>
<sequence>MKRKKPESRQRSEPRISEFESDADSSADDMFSQATNYSQPQYETSNTRRRRGGDKTGIYAFVSFIIIAVGITAWIGWKEGWIFTGKPPTAVEIDKNKHSGVADHGSMNIVSDPAGAAIYIDGREVGKSPYHASSLKPGSYVIRLELKGRLNWQQNVEVKAGQLKKLEANLKSSLFKLAITSNAPHAEYQILGMRKKFTQGMVLEPGKYKIRAWAPGFKVATKEVIIFDKNERIGMSLEEATRFFPLKVKINPSQATDLAEIRIVHWPAKFKQGLKVSSGTYTLEVKAKGYRVATKKFKMVNKANSVTIKLKSGGVRLTVKTKPTSAKVKILPGPYKYKAGIKVMPGKYKLQVSAKGFATRTQTVIITNNKTYKINLKEDIYLIALNTTPRNVKTSIKFIKPSGLKYSKTTKYPPGEYKIQVRAQGYKTVVKTINIKKSGQTLKIQLAKLVFPFQIKTVPARAKVRFLNKKFSYKAGLKVAPGKYHVAVSAKGFRTKKVWLTVSTKAINKKINLGADKYTLAVNVQPSNAIVKIVSPRINWKPGVKLKPGRYKIEIRAPGYKVKRQTITVKDKDVNLNFRLGEEAYSLTVKTTPEESVVKLIDHPVDYSPGMTLIPGRYEVEVSSKGYAPVKQWVTIIDKDETIFVVMKERLLLLTVTASPSTAKVELVDYSKEYHPNMELPAGTYKVKVSLKNYKTVIKPIQLQGQNASLTIKLSLKTILKPEHPGEPTMIVLRQGRYQMGSLSREYGRSSNEGPEHTVVFVKAFAIAQTEVTFSQYSVFAKASNRNLPSDSGWGRGNRPVINVSWHDAKAYASWLSQKTGKKYRLPSEAEWEYAARAGSRKPYSTGLCATSRQANFDGEYAYRGCLKGINRGKTVAVKSFPANRFKVYEMHGNVAEWTGDCWSSSHQGAPQSGRVRTNGRCSKRVIKGGGWSSIPRDIRSASRGAKSTSTRKNSIGFRVVREL</sequence>
<gene>
    <name evidence="5" type="ORF">MNBD_GAMMA12-3313</name>
</gene>
<feature type="compositionally biased region" description="Basic and acidic residues" evidence="1">
    <location>
        <begin position="7"/>
        <end position="18"/>
    </location>
</feature>
<dbReference type="Gene3D" id="3.90.1580.10">
    <property type="entry name" value="paralog of FGE (formylglycine-generating enzyme)"/>
    <property type="match status" value="1"/>
</dbReference>
<dbReference type="AlphaFoldDB" id="A0A3B0YAC6"/>
<evidence type="ECO:0000256" key="1">
    <source>
        <dbReference type="SAM" id="MobiDB-lite"/>
    </source>
</evidence>
<dbReference type="PANTHER" id="PTHR36194">
    <property type="entry name" value="S-LAYER-LIKE PROTEIN"/>
    <property type="match status" value="1"/>
</dbReference>
<evidence type="ECO:0000259" key="4">
    <source>
        <dbReference type="Pfam" id="PF08308"/>
    </source>
</evidence>
<dbReference type="InterPro" id="IPR042095">
    <property type="entry name" value="SUMF_sf"/>
</dbReference>
<name>A0A3B0YAC6_9ZZZZ</name>
<feature type="transmembrane region" description="Helical" evidence="2">
    <location>
        <begin position="58"/>
        <end position="77"/>
    </location>
</feature>
<organism evidence="5">
    <name type="scientific">hydrothermal vent metagenome</name>
    <dbReference type="NCBI Taxonomy" id="652676"/>
    <lineage>
        <taxon>unclassified sequences</taxon>
        <taxon>metagenomes</taxon>
        <taxon>ecological metagenomes</taxon>
    </lineage>
</organism>
<dbReference type="InterPro" id="IPR016187">
    <property type="entry name" value="CTDL_fold"/>
</dbReference>
<keyword evidence="2" id="KW-1133">Transmembrane helix</keyword>
<dbReference type="InterPro" id="IPR013229">
    <property type="entry name" value="PEGA"/>
</dbReference>
<dbReference type="PANTHER" id="PTHR36194:SF1">
    <property type="entry name" value="S-LAYER-LIKE PROTEIN"/>
    <property type="match status" value="1"/>
</dbReference>
<dbReference type="Pfam" id="PF08308">
    <property type="entry name" value="PEGA"/>
    <property type="match status" value="3"/>
</dbReference>
<reference evidence="5" key="1">
    <citation type="submission" date="2018-06" db="EMBL/GenBank/DDBJ databases">
        <authorList>
            <person name="Zhirakovskaya E."/>
        </authorList>
    </citation>
    <scope>NUCLEOTIDE SEQUENCE</scope>
</reference>
<accession>A0A3B0YAC6</accession>
<feature type="compositionally biased region" description="Polar residues" evidence="1">
    <location>
        <begin position="33"/>
        <end position="45"/>
    </location>
</feature>
<feature type="domain" description="Sulfatase-modifying factor enzyme-like" evidence="3">
    <location>
        <begin position="727"/>
        <end position="962"/>
    </location>
</feature>
<evidence type="ECO:0000259" key="3">
    <source>
        <dbReference type="Pfam" id="PF03781"/>
    </source>
</evidence>
<keyword evidence="2" id="KW-0812">Transmembrane</keyword>